<dbReference type="PIRSF" id="PIRSF006648">
    <property type="entry name" value="DrrB"/>
    <property type="match status" value="1"/>
</dbReference>
<reference evidence="9" key="2">
    <citation type="submission" date="2012-02" db="EMBL/GenBank/DDBJ databases">
        <title>Complete genome sequence of Blastococcus saxobsidens strain DD2.</title>
        <authorList>
            <person name="Genoscope."/>
        </authorList>
    </citation>
    <scope>NUCLEOTIDE SEQUENCE [LARGE SCALE GENOMIC DNA]</scope>
    <source>
        <strain evidence="9">DD2</strain>
    </source>
</reference>
<dbReference type="GO" id="GO:0046677">
    <property type="term" value="P:response to antibiotic"/>
    <property type="evidence" value="ECO:0007669"/>
    <property type="project" value="UniProtKB-KW"/>
</dbReference>
<keyword evidence="6" id="KW-1003">Cell membrane</keyword>
<evidence type="ECO:0000313" key="8">
    <source>
        <dbReference type="EMBL" id="CCG02472.1"/>
    </source>
</evidence>
<evidence type="ECO:0000256" key="1">
    <source>
        <dbReference type="ARBA" id="ARBA00004141"/>
    </source>
</evidence>
<evidence type="ECO:0000256" key="4">
    <source>
        <dbReference type="ARBA" id="ARBA00023136"/>
    </source>
</evidence>
<evidence type="ECO:0000256" key="3">
    <source>
        <dbReference type="ARBA" id="ARBA00022989"/>
    </source>
</evidence>
<gene>
    <name evidence="8" type="ordered locus">BLASA_1544</name>
</gene>
<dbReference type="InterPro" id="IPR013525">
    <property type="entry name" value="ABC2_TM"/>
</dbReference>
<accession>H6RLE6</accession>
<dbReference type="GO" id="GO:0140359">
    <property type="term" value="F:ABC-type transporter activity"/>
    <property type="evidence" value="ECO:0007669"/>
    <property type="project" value="InterPro"/>
</dbReference>
<evidence type="ECO:0000313" key="9">
    <source>
        <dbReference type="Proteomes" id="UP000007517"/>
    </source>
</evidence>
<dbReference type="PANTHER" id="PTHR43229">
    <property type="entry name" value="NODULATION PROTEIN J"/>
    <property type="match status" value="1"/>
</dbReference>
<evidence type="ECO:0000256" key="6">
    <source>
        <dbReference type="RuleBase" id="RU361157"/>
    </source>
</evidence>
<sequence>MTAPGALAFTAHRLTAYRHFWRSSLVSSVLEPALFLAAMGLTLGVLVDRGSGLPGGVDYLSFLAPGLLVAAAMQLGSFESTYPVLGAIKWDKTYEAVLATPAGVRDLLAGHLLYVAFRVGTSAALFLAVLVLFGAAESLLVLLTLPAALLTGLAFAAPITAFSATLDNDTGFAALQRFLVLPMFLFSGTFFPVDQLPRFFEWVAYATPLWHGVALSRGLSLGSIEAGAALLHVGYLLLWFLVGLALAARTLRRRLVT</sequence>
<keyword evidence="9" id="KW-1185">Reference proteome</keyword>
<feature type="transmembrane region" description="Helical" evidence="6">
    <location>
        <begin position="25"/>
        <end position="47"/>
    </location>
</feature>
<proteinExistence type="inferred from homology"/>
<comment type="subcellular location">
    <subcellularLocation>
        <location evidence="6">Cell membrane</location>
        <topology evidence="6">Multi-pass membrane protein</topology>
    </subcellularLocation>
    <subcellularLocation>
        <location evidence="1">Membrane</location>
        <topology evidence="1">Multi-pass membrane protein</topology>
    </subcellularLocation>
</comment>
<keyword evidence="4 6" id="KW-0472">Membrane</keyword>
<organism evidence="8 9">
    <name type="scientific">Blastococcus saxobsidens (strain DD2)</name>
    <dbReference type="NCBI Taxonomy" id="1146883"/>
    <lineage>
        <taxon>Bacteria</taxon>
        <taxon>Bacillati</taxon>
        <taxon>Actinomycetota</taxon>
        <taxon>Actinomycetes</taxon>
        <taxon>Geodermatophilales</taxon>
        <taxon>Geodermatophilaceae</taxon>
        <taxon>Blastococcus</taxon>
    </lineage>
</organism>
<feature type="domain" description="ABC transmembrane type-2" evidence="7">
    <location>
        <begin position="23"/>
        <end position="254"/>
    </location>
</feature>
<keyword evidence="2 6" id="KW-0812">Transmembrane</keyword>
<protein>
    <recommendedName>
        <fullName evidence="6">Transport permease protein</fullName>
    </recommendedName>
</protein>
<dbReference type="InterPro" id="IPR047817">
    <property type="entry name" value="ABC2_TM_bact-type"/>
</dbReference>
<dbReference type="EMBL" id="FO117623">
    <property type="protein sequence ID" value="CCG02472.1"/>
    <property type="molecule type" value="Genomic_DNA"/>
</dbReference>
<dbReference type="HOGENOM" id="CLU_039483_3_1_11"/>
<dbReference type="RefSeq" id="WP_014375366.1">
    <property type="nucleotide sequence ID" value="NC_016943.1"/>
</dbReference>
<feature type="transmembrane region" description="Helical" evidence="6">
    <location>
        <begin position="174"/>
        <end position="193"/>
    </location>
</feature>
<dbReference type="KEGG" id="bsd:BLASA_1544"/>
<dbReference type="PROSITE" id="PS51012">
    <property type="entry name" value="ABC_TM2"/>
    <property type="match status" value="1"/>
</dbReference>
<dbReference type="InterPro" id="IPR000412">
    <property type="entry name" value="ABC_2_transport"/>
</dbReference>
<feature type="transmembrane region" description="Helical" evidence="6">
    <location>
        <begin position="112"/>
        <end position="133"/>
    </location>
</feature>
<evidence type="ECO:0000256" key="5">
    <source>
        <dbReference type="ARBA" id="ARBA00023251"/>
    </source>
</evidence>
<keyword evidence="3 6" id="KW-1133">Transmembrane helix</keyword>
<dbReference type="STRING" id="1146883.BLASA_1544"/>
<keyword evidence="5" id="KW-0046">Antibiotic resistance</keyword>
<feature type="transmembrane region" description="Helical" evidence="6">
    <location>
        <begin position="140"/>
        <end position="162"/>
    </location>
</feature>
<evidence type="ECO:0000256" key="2">
    <source>
        <dbReference type="ARBA" id="ARBA00022692"/>
    </source>
</evidence>
<dbReference type="OrthoDB" id="9778589at2"/>
<keyword evidence="6" id="KW-0813">Transport</keyword>
<name>H6RLE6_BLASD</name>
<feature type="transmembrane region" description="Helical" evidence="6">
    <location>
        <begin position="59"/>
        <end position="76"/>
    </location>
</feature>
<evidence type="ECO:0000259" key="7">
    <source>
        <dbReference type="PROSITE" id="PS51012"/>
    </source>
</evidence>
<dbReference type="PANTHER" id="PTHR43229:SF2">
    <property type="entry name" value="NODULATION PROTEIN J"/>
    <property type="match status" value="1"/>
</dbReference>
<dbReference type="eggNOG" id="COG0842">
    <property type="taxonomic scope" value="Bacteria"/>
</dbReference>
<dbReference type="AlphaFoldDB" id="H6RLE6"/>
<dbReference type="GO" id="GO:0043190">
    <property type="term" value="C:ATP-binding cassette (ABC) transporter complex"/>
    <property type="evidence" value="ECO:0007669"/>
    <property type="project" value="InterPro"/>
</dbReference>
<dbReference type="InterPro" id="IPR051784">
    <property type="entry name" value="Nod_factor_ABC_transporter"/>
</dbReference>
<reference evidence="8 9" key="1">
    <citation type="journal article" date="2012" name="J. Bacteriol.">
        <title>Genome Sequence of Blastococcus saxobsidens DD2, a Stone-Inhabiting Bacterium.</title>
        <authorList>
            <person name="Chouaia B."/>
            <person name="Crotti E."/>
            <person name="Brusetti L."/>
            <person name="Daffonchio D."/>
            <person name="Essoussi I."/>
            <person name="Nouioui I."/>
            <person name="Sbissi I."/>
            <person name="Ghodhbane-Gtari F."/>
            <person name="Gtari M."/>
            <person name="Vacherie B."/>
            <person name="Barbe V."/>
            <person name="Medigue C."/>
            <person name="Gury J."/>
            <person name="Pujic P."/>
            <person name="Normand P."/>
        </authorList>
    </citation>
    <scope>NUCLEOTIDE SEQUENCE [LARGE SCALE GENOMIC DNA]</scope>
    <source>
        <strain evidence="8 9">DD2</strain>
    </source>
</reference>
<dbReference type="PRINTS" id="PR00164">
    <property type="entry name" value="ABC2TRNSPORT"/>
</dbReference>
<dbReference type="Pfam" id="PF01061">
    <property type="entry name" value="ABC2_membrane"/>
    <property type="match status" value="1"/>
</dbReference>
<dbReference type="Proteomes" id="UP000007517">
    <property type="component" value="Chromosome"/>
</dbReference>
<comment type="similarity">
    <text evidence="6">Belongs to the ABC-2 integral membrane protein family.</text>
</comment>
<feature type="transmembrane region" description="Helical" evidence="6">
    <location>
        <begin position="226"/>
        <end position="248"/>
    </location>
</feature>